<keyword evidence="10" id="KW-1015">Disulfide bond</keyword>
<dbReference type="AlphaFoldDB" id="A0AAP0QM92"/>
<dbReference type="SUPFAM" id="SSF49503">
    <property type="entry name" value="Cupredoxins"/>
    <property type="match status" value="1"/>
</dbReference>
<dbReference type="InterPro" id="IPR039391">
    <property type="entry name" value="Phytocyanin-like"/>
</dbReference>
<dbReference type="GO" id="GO:0005886">
    <property type="term" value="C:plasma membrane"/>
    <property type="evidence" value="ECO:0007669"/>
    <property type="project" value="TreeGrafter"/>
</dbReference>
<evidence type="ECO:0000256" key="5">
    <source>
        <dbReference type="ARBA" id="ARBA00022729"/>
    </source>
</evidence>
<dbReference type="Pfam" id="PF02298">
    <property type="entry name" value="Cu_bind_like"/>
    <property type="match status" value="1"/>
</dbReference>
<evidence type="ECO:0000256" key="1">
    <source>
        <dbReference type="ARBA" id="ARBA00004479"/>
    </source>
</evidence>
<keyword evidence="15" id="KW-1185">Reference proteome</keyword>
<evidence type="ECO:0000313" key="14">
    <source>
        <dbReference type="EMBL" id="KAK9199820.1"/>
    </source>
</evidence>
<keyword evidence="2" id="KW-0813">Transport</keyword>
<keyword evidence="9" id="KW-0472">Membrane</keyword>
<keyword evidence="3" id="KW-0812">Transmembrane</keyword>
<evidence type="ECO:0000256" key="10">
    <source>
        <dbReference type="ARBA" id="ARBA00023157"/>
    </source>
</evidence>
<evidence type="ECO:0000313" key="15">
    <source>
        <dbReference type="Proteomes" id="UP001428341"/>
    </source>
</evidence>
<dbReference type="FunFam" id="2.60.40.420:FF:000067">
    <property type="entry name" value="Cupredoxin superfamily protein"/>
    <property type="match status" value="1"/>
</dbReference>
<keyword evidence="6" id="KW-0249">Electron transport</keyword>
<evidence type="ECO:0000256" key="4">
    <source>
        <dbReference type="ARBA" id="ARBA00022723"/>
    </source>
</evidence>
<dbReference type="InterPro" id="IPR008972">
    <property type="entry name" value="Cupredoxin"/>
</dbReference>
<dbReference type="Gene3D" id="2.60.40.420">
    <property type="entry name" value="Cupredoxins - blue copper proteins"/>
    <property type="match status" value="1"/>
</dbReference>
<name>A0AAP0QM92_9ROSI</name>
<comment type="caution">
    <text evidence="14">The sequence shown here is derived from an EMBL/GenBank/DDBJ whole genome shotgun (WGS) entry which is preliminary data.</text>
</comment>
<feature type="domain" description="Phytocyanin" evidence="13">
    <location>
        <begin position="30"/>
        <end position="129"/>
    </location>
</feature>
<keyword evidence="7" id="KW-1133">Transmembrane helix</keyword>
<keyword evidence="4" id="KW-0479">Metal-binding</keyword>
<evidence type="ECO:0000256" key="11">
    <source>
        <dbReference type="ARBA" id="ARBA00023180"/>
    </source>
</evidence>
<evidence type="ECO:0000256" key="3">
    <source>
        <dbReference type="ARBA" id="ARBA00022692"/>
    </source>
</evidence>
<keyword evidence="8" id="KW-0186">Copper</keyword>
<dbReference type="EMBL" id="JBCGBO010000005">
    <property type="protein sequence ID" value="KAK9199820.1"/>
    <property type="molecule type" value="Genomic_DNA"/>
</dbReference>
<evidence type="ECO:0000256" key="7">
    <source>
        <dbReference type="ARBA" id="ARBA00022989"/>
    </source>
</evidence>
<feature type="signal peptide" evidence="12">
    <location>
        <begin position="1"/>
        <end position="29"/>
    </location>
</feature>
<evidence type="ECO:0000256" key="6">
    <source>
        <dbReference type="ARBA" id="ARBA00022982"/>
    </source>
</evidence>
<sequence>MLFQAYQNSKMIMLCLVLAAFLNMLQVRGATHIVGDRDGWSLFVDSNNWTQRKEFHVGDVLVFNYEEHVHSVMQVNSTAYEDCIKDPYISLFASGSDSVVLSEVGRSWYICGVGDHCENGQKLSINVAP</sequence>
<keyword evidence="5 12" id="KW-0732">Signal</keyword>
<evidence type="ECO:0000256" key="8">
    <source>
        <dbReference type="ARBA" id="ARBA00023008"/>
    </source>
</evidence>
<dbReference type="CDD" id="cd04216">
    <property type="entry name" value="Phytocyanin"/>
    <property type="match status" value="1"/>
</dbReference>
<keyword evidence="11" id="KW-0325">Glycoprotein</keyword>
<comment type="subcellular location">
    <subcellularLocation>
        <location evidence="1">Membrane</location>
        <topology evidence="1">Single-pass type I membrane protein</topology>
    </subcellularLocation>
</comment>
<evidence type="ECO:0000256" key="2">
    <source>
        <dbReference type="ARBA" id="ARBA00022448"/>
    </source>
</evidence>
<dbReference type="PANTHER" id="PTHR33021:SF171">
    <property type="entry name" value="BLUE COPPER-BINDING PROTEIN-LIKE"/>
    <property type="match status" value="1"/>
</dbReference>
<dbReference type="GO" id="GO:0009055">
    <property type="term" value="F:electron transfer activity"/>
    <property type="evidence" value="ECO:0007669"/>
    <property type="project" value="InterPro"/>
</dbReference>
<gene>
    <name evidence="14" type="ORF">WN944_015013</name>
</gene>
<evidence type="ECO:0000256" key="12">
    <source>
        <dbReference type="SAM" id="SignalP"/>
    </source>
</evidence>
<proteinExistence type="predicted"/>
<organism evidence="14 15">
    <name type="scientific">Citrus x changshan-huyou</name>
    <dbReference type="NCBI Taxonomy" id="2935761"/>
    <lineage>
        <taxon>Eukaryota</taxon>
        <taxon>Viridiplantae</taxon>
        <taxon>Streptophyta</taxon>
        <taxon>Embryophyta</taxon>
        <taxon>Tracheophyta</taxon>
        <taxon>Spermatophyta</taxon>
        <taxon>Magnoliopsida</taxon>
        <taxon>eudicotyledons</taxon>
        <taxon>Gunneridae</taxon>
        <taxon>Pentapetalae</taxon>
        <taxon>rosids</taxon>
        <taxon>malvids</taxon>
        <taxon>Sapindales</taxon>
        <taxon>Rutaceae</taxon>
        <taxon>Aurantioideae</taxon>
        <taxon>Citrus</taxon>
    </lineage>
</organism>
<dbReference type="GO" id="GO:0009610">
    <property type="term" value="P:response to symbiotic fungus"/>
    <property type="evidence" value="ECO:0007669"/>
    <property type="project" value="UniProtKB-ARBA"/>
</dbReference>
<feature type="chain" id="PRO_5043032148" description="Phytocyanin domain-containing protein" evidence="12">
    <location>
        <begin position="30"/>
        <end position="129"/>
    </location>
</feature>
<dbReference type="InterPro" id="IPR003245">
    <property type="entry name" value="Phytocyanin_dom"/>
</dbReference>
<evidence type="ECO:0000259" key="13">
    <source>
        <dbReference type="PROSITE" id="PS51485"/>
    </source>
</evidence>
<accession>A0AAP0QM92</accession>
<dbReference type="GO" id="GO:0046872">
    <property type="term" value="F:metal ion binding"/>
    <property type="evidence" value="ECO:0007669"/>
    <property type="project" value="UniProtKB-KW"/>
</dbReference>
<reference evidence="14 15" key="1">
    <citation type="submission" date="2024-05" db="EMBL/GenBank/DDBJ databases">
        <title>Haplotype-resolved chromosome-level genome assembly of Huyou (Citrus changshanensis).</title>
        <authorList>
            <person name="Miao C."/>
            <person name="Chen W."/>
            <person name="Wu Y."/>
            <person name="Wang L."/>
            <person name="Zhao S."/>
            <person name="Grierson D."/>
            <person name="Xu C."/>
            <person name="Chen K."/>
        </authorList>
    </citation>
    <scope>NUCLEOTIDE SEQUENCE [LARGE SCALE GENOMIC DNA]</scope>
    <source>
        <strain evidence="14">01-14</strain>
        <tissue evidence="14">Leaf</tissue>
    </source>
</reference>
<dbReference type="Proteomes" id="UP001428341">
    <property type="component" value="Unassembled WGS sequence"/>
</dbReference>
<evidence type="ECO:0000256" key="9">
    <source>
        <dbReference type="ARBA" id="ARBA00023136"/>
    </source>
</evidence>
<dbReference type="PANTHER" id="PTHR33021">
    <property type="entry name" value="BLUE COPPER PROTEIN"/>
    <property type="match status" value="1"/>
</dbReference>
<protein>
    <recommendedName>
        <fullName evidence="13">Phytocyanin domain-containing protein</fullName>
    </recommendedName>
</protein>
<dbReference type="PROSITE" id="PS51485">
    <property type="entry name" value="PHYTOCYANIN"/>
    <property type="match status" value="1"/>
</dbReference>